<organism evidence="2 3">
    <name type="scientific">Pandoraea captiosa</name>
    <dbReference type="NCBI Taxonomy" id="2508302"/>
    <lineage>
        <taxon>Bacteria</taxon>
        <taxon>Pseudomonadati</taxon>
        <taxon>Pseudomonadota</taxon>
        <taxon>Betaproteobacteria</taxon>
        <taxon>Burkholderiales</taxon>
        <taxon>Burkholderiaceae</taxon>
        <taxon>Pandoraea</taxon>
    </lineage>
</organism>
<proteinExistence type="predicted"/>
<dbReference type="AlphaFoldDB" id="A0A5E5AR32"/>
<evidence type="ECO:0000313" key="2">
    <source>
        <dbReference type="EMBL" id="VVE75874.1"/>
    </source>
</evidence>
<keyword evidence="1" id="KW-0472">Membrane</keyword>
<feature type="transmembrane region" description="Helical" evidence="1">
    <location>
        <begin position="39"/>
        <end position="55"/>
    </location>
</feature>
<keyword evidence="3" id="KW-1185">Reference proteome</keyword>
<feature type="transmembrane region" description="Helical" evidence="1">
    <location>
        <begin position="12"/>
        <end position="32"/>
    </location>
</feature>
<keyword evidence="1" id="KW-1133">Transmembrane helix</keyword>
<keyword evidence="1" id="KW-0812">Transmembrane</keyword>
<evidence type="ECO:0000256" key="1">
    <source>
        <dbReference type="SAM" id="Phobius"/>
    </source>
</evidence>
<evidence type="ECO:0000313" key="3">
    <source>
        <dbReference type="Proteomes" id="UP000414136"/>
    </source>
</evidence>
<reference evidence="2 3" key="1">
    <citation type="submission" date="2019-08" db="EMBL/GenBank/DDBJ databases">
        <authorList>
            <person name="Peeters C."/>
        </authorList>
    </citation>
    <scope>NUCLEOTIDE SEQUENCE [LARGE SCALE GENOMIC DNA]</scope>
    <source>
        <strain evidence="2 3">LMG 31118</strain>
    </source>
</reference>
<name>A0A5E5AR32_9BURK</name>
<dbReference type="RefSeq" id="WP_150627696.1">
    <property type="nucleotide sequence ID" value="NZ_CABPSQ010000018.1"/>
</dbReference>
<dbReference type="EMBL" id="CABPSQ010000018">
    <property type="protein sequence ID" value="VVE75874.1"/>
    <property type="molecule type" value="Genomic_DNA"/>
</dbReference>
<protein>
    <submittedName>
        <fullName evidence="2">Uncharacterized protein</fullName>
    </submittedName>
</protein>
<dbReference type="Proteomes" id="UP000414136">
    <property type="component" value="Unassembled WGS sequence"/>
</dbReference>
<sequence length="111" mass="11889">MSEESRGGGFLGALFTAAGVGSVILLPFYLVWRFGIAHIAGMLAPLATVIAIYRADWLTSVGYEQASMLHSLLSMPWTAISVTSWVFYALCLLAVVTNSLPPILAGRASRK</sequence>
<accession>A0A5E5AR32</accession>
<gene>
    <name evidence="2" type="ORF">PCA31118_05082</name>
</gene>
<feature type="transmembrane region" description="Helical" evidence="1">
    <location>
        <begin position="75"/>
        <end position="101"/>
    </location>
</feature>